<reference evidence="6" key="1">
    <citation type="journal article" date="2019" name="Int. J. Syst. Evol. Microbiol.">
        <title>The Global Catalogue of Microorganisms (GCM) 10K type strain sequencing project: providing services to taxonomists for standard genome sequencing and annotation.</title>
        <authorList>
            <consortium name="The Broad Institute Genomics Platform"/>
            <consortium name="The Broad Institute Genome Sequencing Center for Infectious Disease"/>
            <person name="Wu L."/>
            <person name="Ma J."/>
        </authorList>
    </citation>
    <scope>NUCLEOTIDE SEQUENCE [LARGE SCALE GENOMIC DNA]</scope>
    <source>
        <strain evidence="6">KCTC 23917</strain>
    </source>
</reference>
<dbReference type="PANTHER" id="PTHR43133:SF62">
    <property type="entry name" value="RNA POLYMERASE SIGMA FACTOR SIGZ"/>
    <property type="match status" value="1"/>
</dbReference>
<evidence type="ECO:0000313" key="6">
    <source>
        <dbReference type="Proteomes" id="UP000653343"/>
    </source>
</evidence>
<dbReference type="Proteomes" id="UP000653343">
    <property type="component" value="Unassembled WGS sequence"/>
</dbReference>
<evidence type="ECO:0000256" key="3">
    <source>
        <dbReference type="ARBA" id="ARBA00023163"/>
    </source>
</evidence>
<dbReference type="InterPro" id="IPR013324">
    <property type="entry name" value="RNA_pol_sigma_r3/r4-like"/>
</dbReference>
<gene>
    <name evidence="5" type="ORF">GCM10010946_09100</name>
</gene>
<protein>
    <recommendedName>
        <fullName evidence="4">RNA polymerase sigma factor 70 region 4 type 2 domain-containing protein</fullName>
    </recommendedName>
</protein>
<feature type="domain" description="RNA polymerase sigma factor 70 region 4 type 2" evidence="4">
    <location>
        <begin position="117"/>
        <end position="168"/>
    </location>
</feature>
<dbReference type="Gene3D" id="1.10.10.10">
    <property type="entry name" value="Winged helix-like DNA-binding domain superfamily/Winged helix DNA-binding domain"/>
    <property type="match status" value="1"/>
</dbReference>
<dbReference type="Pfam" id="PF08281">
    <property type="entry name" value="Sigma70_r4_2"/>
    <property type="match status" value="1"/>
</dbReference>
<keyword evidence="3" id="KW-0804">Transcription</keyword>
<sequence>MLRVLGYRFPKIPHQLLEDAVMQTFKQLWGDQLGQFSSVHPVHTELFRAELIRFLARTVAFRRLLDMLEQHKDEILLRDLITSNQDDCSDDTMYESLMPKEDDDPIHDALENLQLVQRLQRCVDHLTPKLSEVIRCVLGDLRQADTALMLGIPEGTVKSRINEAVKKLKRCMGIHSEDV</sequence>
<dbReference type="PANTHER" id="PTHR43133">
    <property type="entry name" value="RNA POLYMERASE ECF-TYPE SIGMA FACTO"/>
    <property type="match status" value="1"/>
</dbReference>
<evidence type="ECO:0000259" key="4">
    <source>
        <dbReference type="Pfam" id="PF08281"/>
    </source>
</evidence>
<evidence type="ECO:0000256" key="1">
    <source>
        <dbReference type="ARBA" id="ARBA00023015"/>
    </source>
</evidence>
<comment type="caution">
    <text evidence="5">The sequence shown here is derived from an EMBL/GenBank/DDBJ whole genome shotgun (WGS) entry which is preliminary data.</text>
</comment>
<name>A0ABQ2XUH8_9BURK</name>
<dbReference type="EMBL" id="BMYU01000002">
    <property type="protein sequence ID" value="GGX34134.1"/>
    <property type="molecule type" value="Genomic_DNA"/>
</dbReference>
<evidence type="ECO:0000256" key="2">
    <source>
        <dbReference type="ARBA" id="ARBA00023082"/>
    </source>
</evidence>
<proteinExistence type="predicted"/>
<evidence type="ECO:0000313" key="5">
    <source>
        <dbReference type="EMBL" id="GGX34134.1"/>
    </source>
</evidence>
<accession>A0ABQ2XUH8</accession>
<dbReference type="SUPFAM" id="SSF88659">
    <property type="entry name" value="Sigma3 and sigma4 domains of RNA polymerase sigma factors"/>
    <property type="match status" value="1"/>
</dbReference>
<dbReference type="InterPro" id="IPR036388">
    <property type="entry name" value="WH-like_DNA-bd_sf"/>
</dbReference>
<keyword evidence="6" id="KW-1185">Reference proteome</keyword>
<organism evidence="5 6">
    <name type="scientific">Undibacterium squillarum</name>
    <dbReference type="NCBI Taxonomy" id="1131567"/>
    <lineage>
        <taxon>Bacteria</taxon>
        <taxon>Pseudomonadati</taxon>
        <taxon>Pseudomonadota</taxon>
        <taxon>Betaproteobacteria</taxon>
        <taxon>Burkholderiales</taxon>
        <taxon>Oxalobacteraceae</taxon>
        <taxon>Undibacterium</taxon>
    </lineage>
</organism>
<keyword evidence="1" id="KW-0805">Transcription regulation</keyword>
<keyword evidence="2" id="KW-0731">Sigma factor</keyword>
<dbReference type="InterPro" id="IPR039425">
    <property type="entry name" value="RNA_pol_sigma-70-like"/>
</dbReference>
<dbReference type="InterPro" id="IPR013249">
    <property type="entry name" value="RNA_pol_sigma70_r4_t2"/>
</dbReference>